<accession>A0A830GU25</accession>
<dbReference type="AlphaFoldDB" id="A0A830GU25"/>
<name>A0A830GU25_9CREN</name>
<dbReference type="RefSeq" id="WP_188595718.1">
    <property type="nucleotide sequence ID" value="NZ_BMNL01000001.1"/>
</dbReference>
<keyword evidence="2" id="KW-1185">Reference proteome</keyword>
<evidence type="ECO:0000313" key="2">
    <source>
        <dbReference type="Proteomes" id="UP000610960"/>
    </source>
</evidence>
<dbReference type="EMBL" id="BMNL01000001">
    <property type="protein sequence ID" value="GGP19467.1"/>
    <property type="molecule type" value="Genomic_DNA"/>
</dbReference>
<comment type="caution">
    <text evidence="1">The sequence shown here is derived from an EMBL/GenBank/DDBJ whole genome shotgun (WGS) entry which is preliminary data.</text>
</comment>
<dbReference type="OrthoDB" id="28048at2157"/>
<reference evidence="1" key="2">
    <citation type="submission" date="2020-09" db="EMBL/GenBank/DDBJ databases">
        <authorList>
            <person name="Sun Q."/>
            <person name="Ohkuma M."/>
        </authorList>
    </citation>
    <scope>NUCLEOTIDE SEQUENCE</scope>
    <source>
        <strain evidence="1">JCM 10088</strain>
    </source>
</reference>
<evidence type="ECO:0000313" key="1">
    <source>
        <dbReference type="EMBL" id="GGP19467.1"/>
    </source>
</evidence>
<organism evidence="1 2">
    <name type="scientific">Thermocladium modestius</name>
    <dbReference type="NCBI Taxonomy" id="62609"/>
    <lineage>
        <taxon>Archaea</taxon>
        <taxon>Thermoproteota</taxon>
        <taxon>Thermoprotei</taxon>
        <taxon>Thermoproteales</taxon>
        <taxon>Thermoproteaceae</taxon>
        <taxon>Thermocladium</taxon>
    </lineage>
</organism>
<gene>
    <name evidence="1" type="ORF">GCM10007981_03270</name>
</gene>
<reference evidence="1" key="1">
    <citation type="journal article" date="2014" name="Int. J. Syst. Evol. Microbiol.">
        <title>Complete genome sequence of Corynebacterium casei LMG S-19264T (=DSM 44701T), isolated from a smear-ripened cheese.</title>
        <authorList>
            <consortium name="US DOE Joint Genome Institute (JGI-PGF)"/>
            <person name="Walter F."/>
            <person name="Albersmeier A."/>
            <person name="Kalinowski J."/>
            <person name="Ruckert C."/>
        </authorList>
    </citation>
    <scope>NUCLEOTIDE SEQUENCE</scope>
    <source>
        <strain evidence="1">JCM 10088</strain>
    </source>
</reference>
<dbReference type="Proteomes" id="UP000610960">
    <property type="component" value="Unassembled WGS sequence"/>
</dbReference>
<protein>
    <submittedName>
        <fullName evidence="1">Uncharacterized protein</fullName>
    </submittedName>
</protein>
<proteinExistence type="predicted"/>
<sequence length="266" mass="29047">MGMAVRAGLSAEAYYASVAPLIVRFTAGRRSAVVRGSSKASRSAVVDITSAESLLELVREGWIDVMTSVSRNGLIDTFVFDVKGTSNLWLSEDSSTVFHLAIQAIRESLSFFGVRNTLAFFDGMNGFKVIAPLDGGVERGVASMIVEATREAFERAAKKIRVLRDNMGGVTIGSNTMLKVGMLRVPLSLHWSTRMAAVPVIGCARNFSTIYADPSRVLRDLSRYSEAISELGTNEAPRLDPSMDELRVIYELKTRIASNVRVECAR</sequence>